<dbReference type="EMBL" id="KV921358">
    <property type="protein sequence ID" value="ORE17348.1"/>
    <property type="molecule type" value="Genomic_DNA"/>
</dbReference>
<protein>
    <submittedName>
        <fullName evidence="1">Uncharacterized protein</fullName>
    </submittedName>
</protein>
<organism evidence="1 2">
    <name type="scientific">Rhizopus microsporus</name>
    <dbReference type="NCBI Taxonomy" id="58291"/>
    <lineage>
        <taxon>Eukaryota</taxon>
        <taxon>Fungi</taxon>
        <taxon>Fungi incertae sedis</taxon>
        <taxon>Mucoromycota</taxon>
        <taxon>Mucoromycotina</taxon>
        <taxon>Mucoromycetes</taxon>
        <taxon>Mucorales</taxon>
        <taxon>Mucorineae</taxon>
        <taxon>Rhizopodaceae</taxon>
        <taxon>Rhizopus</taxon>
    </lineage>
</organism>
<dbReference type="VEuPathDB" id="FungiDB:BCV72DRAFT_326374"/>
<sequence>LHALDVTKNNCIKKTHSARGKVSIKIMLYMSKLPLISERVSILQAQSLFRSLYLPEDALLNCTLPYIRNNIGNQWHAPSRTSLWKTVLSTTKEPDIRSLNAAKQRFLQQNLEIRQRYQSSKLISNCRRSLSLSLSGSYSLITNVLS</sequence>
<dbReference type="Proteomes" id="UP000242381">
    <property type="component" value="Unassembled WGS sequence"/>
</dbReference>
<reference evidence="1 2" key="1">
    <citation type="journal article" date="2016" name="Proc. Natl. Acad. Sci. U.S.A.">
        <title>Lipid metabolic changes in an early divergent fungus govern the establishment of a mutualistic symbiosis with endobacteria.</title>
        <authorList>
            <person name="Lastovetsky O.A."/>
            <person name="Gaspar M.L."/>
            <person name="Mondo S.J."/>
            <person name="LaButti K.M."/>
            <person name="Sandor L."/>
            <person name="Grigoriev I.V."/>
            <person name="Henry S.A."/>
            <person name="Pawlowska T.E."/>
        </authorList>
    </citation>
    <scope>NUCLEOTIDE SEQUENCE [LARGE SCALE GENOMIC DNA]</scope>
    <source>
        <strain evidence="1 2">ATCC 11559</strain>
    </source>
</reference>
<proteinExistence type="predicted"/>
<name>A0A1X0RZN5_RHIZD</name>
<evidence type="ECO:0000313" key="2">
    <source>
        <dbReference type="Proteomes" id="UP000242381"/>
    </source>
</evidence>
<accession>A0A1X0RZN5</accession>
<gene>
    <name evidence="1" type="ORF">BCV71DRAFT_181675</name>
</gene>
<feature type="non-terminal residue" evidence="1">
    <location>
        <position position="1"/>
    </location>
</feature>
<dbReference type="AlphaFoldDB" id="A0A1X0RZN5"/>
<evidence type="ECO:0000313" key="1">
    <source>
        <dbReference type="EMBL" id="ORE17348.1"/>
    </source>
</evidence>